<dbReference type="AlphaFoldDB" id="A0A348WHN0"/>
<name>A0A348WHN0_9RHOB</name>
<evidence type="ECO:0000313" key="2">
    <source>
        <dbReference type="EMBL" id="HAR54042.1"/>
    </source>
</evidence>
<feature type="transmembrane region" description="Helical" evidence="1">
    <location>
        <begin position="20"/>
        <end position="41"/>
    </location>
</feature>
<reference evidence="2 3" key="1">
    <citation type="journal article" date="2018" name="Nat. Biotechnol.">
        <title>A standardized bacterial taxonomy based on genome phylogeny substantially revises the tree of life.</title>
        <authorList>
            <person name="Parks D.H."/>
            <person name="Chuvochina M."/>
            <person name="Waite D.W."/>
            <person name="Rinke C."/>
            <person name="Skarshewski A."/>
            <person name="Chaumeil P.A."/>
            <person name="Hugenholtz P."/>
        </authorList>
    </citation>
    <scope>NUCLEOTIDE SEQUENCE [LARGE SCALE GENOMIC DNA]</scope>
    <source>
        <strain evidence="2">UBA9169</strain>
    </source>
</reference>
<evidence type="ECO:0000256" key="1">
    <source>
        <dbReference type="SAM" id="Phobius"/>
    </source>
</evidence>
<dbReference type="Proteomes" id="UP000264719">
    <property type="component" value="Unassembled WGS sequence"/>
</dbReference>
<dbReference type="EMBL" id="DMVW01000186">
    <property type="protein sequence ID" value="HAR54042.1"/>
    <property type="molecule type" value="Genomic_DNA"/>
</dbReference>
<feature type="non-terminal residue" evidence="2">
    <location>
        <position position="64"/>
    </location>
</feature>
<dbReference type="PANTHER" id="PTHR31610">
    <property type="entry name" value="SLR0360 PROTEIN"/>
    <property type="match status" value="1"/>
</dbReference>
<keyword evidence="1" id="KW-0472">Membrane</keyword>
<gene>
    <name evidence="2" type="ORF">DCS45_19515</name>
</gene>
<accession>A0A348WHN0</accession>
<keyword evidence="1" id="KW-1133">Transmembrane helix</keyword>
<sequence length="64" mass="6950">MGDQSMDQRIFARGDLSAFWALFTDNLINLMVLAGVCQFVFQMPAEIVYGRILPGAAIAIVSGV</sequence>
<organism evidence="2 3">
    <name type="scientific">Roseovarius nubinhibens</name>
    <dbReference type="NCBI Taxonomy" id="314263"/>
    <lineage>
        <taxon>Bacteria</taxon>
        <taxon>Pseudomonadati</taxon>
        <taxon>Pseudomonadota</taxon>
        <taxon>Alphaproteobacteria</taxon>
        <taxon>Rhodobacterales</taxon>
        <taxon>Roseobacteraceae</taxon>
        <taxon>Roseovarius</taxon>
    </lineage>
</organism>
<keyword evidence="1" id="KW-0812">Transmembrane</keyword>
<protein>
    <submittedName>
        <fullName evidence="2">Xanthine/uracil/vitamin C permease</fullName>
    </submittedName>
</protein>
<dbReference type="PANTHER" id="PTHR31610:SF0">
    <property type="entry name" value="SLC26A_SULP TRANSPORTER DOMAIN-CONTAINING PROTEIN"/>
    <property type="match status" value="1"/>
</dbReference>
<comment type="caution">
    <text evidence="2">The sequence shown here is derived from an EMBL/GenBank/DDBJ whole genome shotgun (WGS) entry which is preliminary data.</text>
</comment>
<proteinExistence type="predicted"/>
<evidence type="ECO:0000313" key="3">
    <source>
        <dbReference type="Proteomes" id="UP000264719"/>
    </source>
</evidence>